<evidence type="ECO:0000313" key="1">
    <source>
        <dbReference type="EMBL" id="KAA6371904.1"/>
    </source>
</evidence>
<dbReference type="AlphaFoldDB" id="A0A5J4UP04"/>
<protein>
    <submittedName>
        <fullName evidence="1">Uncharacterized protein</fullName>
    </submittedName>
</protein>
<evidence type="ECO:0000313" key="2">
    <source>
        <dbReference type="Proteomes" id="UP000324800"/>
    </source>
</evidence>
<accession>A0A5J4UP04</accession>
<feature type="non-terminal residue" evidence="1">
    <location>
        <position position="1"/>
    </location>
</feature>
<proteinExistence type="predicted"/>
<gene>
    <name evidence="1" type="ORF">EZS28_032568</name>
</gene>
<organism evidence="1 2">
    <name type="scientific">Streblomastix strix</name>
    <dbReference type="NCBI Taxonomy" id="222440"/>
    <lineage>
        <taxon>Eukaryota</taxon>
        <taxon>Metamonada</taxon>
        <taxon>Preaxostyla</taxon>
        <taxon>Oxymonadida</taxon>
        <taxon>Streblomastigidae</taxon>
        <taxon>Streblomastix</taxon>
    </lineage>
</organism>
<sequence length="144" mass="17104">AVLLHILINVFQKQDEYLDHQEVDFQACLQFEYWKVLELVKYWMEFEKFKHYMLIKHHLQVIVQLELKERQSLVQVVKHIFQYVVIVIQTPEEEIVIVEQLHYLVATMLDLPVLVEKFAAIDHIISNFDIVEYGGYTGNICQAG</sequence>
<dbReference type="EMBL" id="SNRW01014060">
    <property type="protein sequence ID" value="KAA6371904.1"/>
    <property type="molecule type" value="Genomic_DNA"/>
</dbReference>
<dbReference type="Proteomes" id="UP000324800">
    <property type="component" value="Unassembled WGS sequence"/>
</dbReference>
<name>A0A5J4UP04_9EUKA</name>
<comment type="caution">
    <text evidence="1">The sequence shown here is derived from an EMBL/GenBank/DDBJ whole genome shotgun (WGS) entry which is preliminary data.</text>
</comment>
<reference evidence="1 2" key="1">
    <citation type="submission" date="2019-03" db="EMBL/GenBank/DDBJ databases">
        <title>Single cell metagenomics reveals metabolic interactions within the superorganism composed of flagellate Streblomastix strix and complex community of Bacteroidetes bacteria on its surface.</title>
        <authorList>
            <person name="Treitli S.C."/>
            <person name="Kolisko M."/>
            <person name="Husnik F."/>
            <person name="Keeling P."/>
            <person name="Hampl V."/>
        </authorList>
    </citation>
    <scope>NUCLEOTIDE SEQUENCE [LARGE SCALE GENOMIC DNA]</scope>
    <source>
        <strain evidence="1">ST1C</strain>
    </source>
</reference>